<dbReference type="Proteomes" id="UP000320333">
    <property type="component" value="Unassembled WGS sequence"/>
</dbReference>
<accession>A0A507E5J6</accession>
<dbReference type="OrthoDB" id="5572844at2759"/>
<feature type="compositionally biased region" description="Polar residues" evidence="1">
    <location>
        <begin position="781"/>
        <end position="795"/>
    </location>
</feature>
<sequence>MNCADPSCEALPRERLLADCAGARNAASNTRMNNTVGMNTVRDSTGGIPGSVIQDQQSLRGNDFGTKDESSRKRSNTAQSSAGTADKDGGILRTQSWSSTTLSTDTLHEDTSLADVQYKDRLDTGKVQVGLVTGRRDRNLSLSLPTKVGMDRTLDSDWTVHASEGCEGGVSDGKYSDAVGGKRDLSAPISSSTRTLRTDWLHTTTTDNNSTVSLDGLVPPQQPAYPAPQPSPPSPSVSNNSGSASTTPTSSEPQDQPAPQETFYGYIKDAMDALLVIEACLRGLLSPFKSGSDASGQFAIRSGTVIVFAESSSQMKRWRDGERWSPSRAHGPFLLYGEIESVRTTTDARDAPTPFAVIPGLDPSFSTKTLKSGTRLVQDGLTKKTITLIGSDRQRHRVISYYNRNDALHLYPDAVPETPSALFGEGPSNAEDLSVQQDSFKNLTTPSLTPSLKSIMDAGDIDFKQLLAQSITSDNFGRPKQPVAASSTSKTGGTSIRSSITADNIEAVAGKRLRSGVVKSYAENDEEEEDDDDDFETPVTQVSHRRTRSSASASGAIERIKEAVIMHSYVSKEQKNEAYTPLIPNSLSVQTHVPKNRNSHVAPFVGESKREITLSEHRPVHTKVESSAGHQHRQSPQGQPRLQSTSVRHELLPQTKHELVHQTSNSGTTTSIPRIPFEQHRPTHFLYPQQQYLTVNHLPPISEATRQIPKIFHQPLLLPPPTGAQNLPPWQPFSRTNVPSEQSHVGGLPPFRTLQAPLQNRPYISPSGEGAKPRIPPSNQLPPSQQHHLYSSGYSQAPYLPPPISQPRQQPYPSSFEHKNRWNQQQ</sequence>
<dbReference type="InterPro" id="IPR018608">
    <property type="entry name" value="Gti1/Pac2"/>
</dbReference>
<organism evidence="2 3">
    <name type="scientific">Chytriomyces confervae</name>
    <dbReference type="NCBI Taxonomy" id="246404"/>
    <lineage>
        <taxon>Eukaryota</taxon>
        <taxon>Fungi</taxon>
        <taxon>Fungi incertae sedis</taxon>
        <taxon>Chytridiomycota</taxon>
        <taxon>Chytridiomycota incertae sedis</taxon>
        <taxon>Chytridiomycetes</taxon>
        <taxon>Chytridiales</taxon>
        <taxon>Chytriomycetaceae</taxon>
        <taxon>Chytriomyces</taxon>
    </lineage>
</organism>
<feature type="compositionally biased region" description="Acidic residues" evidence="1">
    <location>
        <begin position="523"/>
        <end position="536"/>
    </location>
</feature>
<feature type="region of interest" description="Disordered" evidence="1">
    <location>
        <begin position="612"/>
        <end position="644"/>
    </location>
</feature>
<feature type="compositionally biased region" description="Polar residues" evidence="1">
    <location>
        <begin position="634"/>
        <end position="644"/>
    </location>
</feature>
<feature type="compositionally biased region" description="Polar residues" evidence="1">
    <location>
        <begin position="246"/>
        <end position="259"/>
    </location>
</feature>
<dbReference type="AlphaFoldDB" id="A0A507E5J6"/>
<evidence type="ECO:0000313" key="3">
    <source>
        <dbReference type="Proteomes" id="UP000320333"/>
    </source>
</evidence>
<feature type="compositionally biased region" description="Pro residues" evidence="1">
    <location>
        <begin position="220"/>
        <end position="235"/>
    </location>
</feature>
<feature type="region of interest" description="Disordered" evidence="1">
    <location>
        <begin position="656"/>
        <end position="675"/>
    </location>
</feature>
<gene>
    <name evidence="2" type="ORF">CcCBS67573_g09145</name>
</gene>
<feature type="compositionally biased region" description="Basic and acidic residues" evidence="1">
    <location>
        <begin position="612"/>
        <end position="624"/>
    </location>
</feature>
<feature type="compositionally biased region" description="Polar residues" evidence="1">
    <location>
        <begin position="733"/>
        <end position="743"/>
    </location>
</feature>
<dbReference type="Pfam" id="PF09729">
    <property type="entry name" value="Gti1_Pac2"/>
    <property type="match status" value="1"/>
</dbReference>
<comment type="caution">
    <text evidence="2">The sequence shown here is derived from an EMBL/GenBank/DDBJ whole genome shotgun (WGS) entry which is preliminary data.</text>
</comment>
<feature type="region of interest" description="Disordered" evidence="1">
    <location>
        <begin position="164"/>
        <end position="260"/>
    </location>
</feature>
<feature type="compositionally biased region" description="Low complexity" evidence="1">
    <location>
        <begin position="486"/>
        <end position="498"/>
    </location>
</feature>
<proteinExistence type="predicted"/>
<name>A0A507E5J6_9FUNG</name>
<dbReference type="PANTHER" id="PTHR28027">
    <property type="entry name" value="TRANSCRIPTIONAL REGULATOR MIT1"/>
    <property type="match status" value="1"/>
</dbReference>
<feature type="compositionally biased region" description="Polar residues" evidence="1">
    <location>
        <begin position="31"/>
        <end position="43"/>
    </location>
</feature>
<feature type="region of interest" description="Disordered" evidence="1">
    <location>
        <begin position="720"/>
        <end position="826"/>
    </location>
</feature>
<feature type="region of interest" description="Disordered" evidence="1">
    <location>
        <begin position="474"/>
        <end position="498"/>
    </location>
</feature>
<evidence type="ECO:0000256" key="1">
    <source>
        <dbReference type="SAM" id="MobiDB-lite"/>
    </source>
</evidence>
<protein>
    <submittedName>
        <fullName evidence="2">Uncharacterized protein</fullName>
    </submittedName>
</protein>
<evidence type="ECO:0000313" key="2">
    <source>
        <dbReference type="EMBL" id="TPX58667.1"/>
    </source>
</evidence>
<reference evidence="2 3" key="1">
    <citation type="journal article" date="2019" name="Sci. Rep.">
        <title>Comparative genomics of chytrid fungi reveal insights into the obligate biotrophic and pathogenic lifestyle of Synchytrium endobioticum.</title>
        <authorList>
            <person name="van de Vossenberg B.T.L.H."/>
            <person name="Warris S."/>
            <person name="Nguyen H.D.T."/>
            <person name="van Gent-Pelzer M.P.E."/>
            <person name="Joly D.L."/>
            <person name="van de Geest H.C."/>
            <person name="Bonants P.J.M."/>
            <person name="Smith D.S."/>
            <person name="Levesque C.A."/>
            <person name="van der Lee T.A.J."/>
        </authorList>
    </citation>
    <scope>NUCLEOTIDE SEQUENCE [LARGE SCALE GENOMIC DNA]</scope>
    <source>
        <strain evidence="2 3">CBS 675.73</strain>
    </source>
</reference>
<feature type="region of interest" description="Disordered" evidence="1">
    <location>
        <begin position="31"/>
        <end position="92"/>
    </location>
</feature>
<dbReference type="PANTHER" id="PTHR28027:SF2">
    <property type="entry name" value="TRANSCRIPTIONAL REGULATOR MIT1"/>
    <property type="match status" value="1"/>
</dbReference>
<dbReference type="EMBL" id="QEAP01000733">
    <property type="protein sequence ID" value="TPX58667.1"/>
    <property type="molecule type" value="Genomic_DNA"/>
</dbReference>
<keyword evidence="3" id="KW-1185">Reference proteome</keyword>
<feature type="compositionally biased region" description="Low complexity" evidence="1">
    <location>
        <begin position="236"/>
        <end position="245"/>
    </location>
</feature>
<dbReference type="GO" id="GO:0003677">
    <property type="term" value="F:DNA binding"/>
    <property type="evidence" value="ECO:0007669"/>
    <property type="project" value="TreeGrafter"/>
</dbReference>
<feature type="compositionally biased region" description="Polar residues" evidence="1">
    <location>
        <begin position="661"/>
        <end position="672"/>
    </location>
</feature>
<feature type="region of interest" description="Disordered" evidence="1">
    <location>
        <begin position="521"/>
        <end position="550"/>
    </location>
</feature>